<evidence type="ECO:0000256" key="1">
    <source>
        <dbReference type="SAM" id="MobiDB-lite"/>
    </source>
</evidence>
<keyword evidence="2" id="KW-0812">Transmembrane</keyword>
<keyword evidence="2" id="KW-0472">Membrane</keyword>
<feature type="compositionally biased region" description="Pro residues" evidence="1">
    <location>
        <begin position="67"/>
        <end position="77"/>
    </location>
</feature>
<dbReference type="Proteomes" id="UP001060123">
    <property type="component" value="Chromosome"/>
</dbReference>
<dbReference type="EMBL" id="CP104143">
    <property type="protein sequence ID" value="UWU15644.1"/>
    <property type="molecule type" value="Genomic_DNA"/>
</dbReference>
<keyword evidence="6" id="KW-1185">Reference proteome</keyword>
<proteinExistence type="predicted"/>
<dbReference type="Proteomes" id="UP000232164">
    <property type="component" value="Unassembled WGS sequence"/>
</dbReference>
<dbReference type="AlphaFoldDB" id="A0A2N0D9W1"/>
<gene>
    <name evidence="3" type="ORF">CWR43_12435</name>
    <name evidence="4" type="ORF">N2599_06495</name>
</gene>
<evidence type="ECO:0000256" key="2">
    <source>
        <dbReference type="SAM" id="Phobius"/>
    </source>
</evidence>
<dbReference type="RefSeq" id="WP_037141266.1">
    <property type="nucleotide sequence ID" value="NZ_CP104143.1"/>
</dbReference>
<protein>
    <submittedName>
        <fullName evidence="3">Uncharacterized protein</fullName>
    </submittedName>
</protein>
<evidence type="ECO:0000313" key="3">
    <source>
        <dbReference type="EMBL" id="PKA42893.1"/>
    </source>
</evidence>
<accession>A0A2N0D9W1</accession>
<evidence type="ECO:0000313" key="6">
    <source>
        <dbReference type="Proteomes" id="UP001060123"/>
    </source>
</evidence>
<feature type="transmembrane region" description="Helical" evidence="2">
    <location>
        <begin position="32"/>
        <end position="54"/>
    </location>
</feature>
<evidence type="ECO:0000313" key="5">
    <source>
        <dbReference type="Proteomes" id="UP000232164"/>
    </source>
</evidence>
<dbReference type="EMBL" id="PIQN01000008">
    <property type="protein sequence ID" value="PKA42893.1"/>
    <property type="molecule type" value="Genomic_DNA"/>
</dbReference>
<name>A0A2N0D9W1_RHISU</name>
<keyword evidence="2" id="KW-1133">Transmembrane helix</keyword>
<organism evidence="3 5">
    <name type="scientific">Rhizobium sullae</name>
    <name type="common">Rhizobium hedysari</name>
    <dbReference type="NCBI Taxonomy" id="50338"/>
    <lineage>
        <taxon>Bacteria</taxon>
        <taxon>Pseudomonadati</taxon>
        <taxon>Pseudomonadota</taxon>
        <taxon>Alphaproteobacteria</taxon>
        <taxon>Hyphomicrobiales</taxon>
        <taxon>Rhizobiaceae</taxon>
        <taxon>Rhizobium/Agrobacterium group</taxon>
        <taxon>Rhizobium</taxon>
    </lineage>
</organism>
<evidence type="ECO:0000313" key="4">
    <source>
        <dbReference type="EMBL" id="UWU15644.1"/>
    </source>
</evidence>
<reference evidence="3 5" key="1">
    <citation type="submission" date="2017-11" db="EMBL/GenBank/DDBJ databases">
        <authorList>
            <person name="Han C.G."/>
        </authorList>
    </citation>
    <scope>NUCLEOTIDE SEQUENCE [LARGE SCALE GENOMIC DNA]</scope>
    <source>
        <strain evidence="3 5">HCNT1</strain>
    </source>
</reference>
<dbReference type="STRING" id="1041146.GCA_000427985_04321"/>
<reference evidence="4" key="3">
    <citation type="submission" date="2022-09" db="EMBL/GenBank/DDBJ databases">
        <title>Australian commercial rhizobial inoculants.</title>
        <authorList>
            <person name="Kohlmeier M.G."/>
            <person name="O'Hara G.W."/>
            <person name="Colombi E."/>
            <person name="Ramsay J.P."/>
            <person name="Terpolilli J."/>
        </authorList>
    </citation>
    <scope>NUCLEOTIDE SEQUENCE</scope>
    <source>
        <strain evidence="4">WSM1592</strain>
    </source>
</reference>
<sequence length="77" mass="8090">MIDKSNGRGEPSTPLSPVEEEKRLLAEERRSWLIWTFGIAGAIAVVIVIGSIAISPGPDQATTGSTKPPPQVEAPAP</sequence>
<feature type="region of interest" description="Disordered" evidence="1">
    <location>
        <begin position="56"/>
        <end position="77"/>
    </location>
</feature>
<reference evidence="3 5" key="2">
    <citation type="submission" date="2017-12" db="EMBL/GenBank/DDBJ databases">
        <title>Genome sequence of Rhizobium sullae HCNT1 isolated from Sulla coronaria nodules and featuring peculiar denitrification phenotypes.</title>
        <authorList>
            <person name="De Diego-Diaz B."/>
            <person name="Treu L."/>
            <person name="Campanaro S."/>
            <person name="Da Silva Duarte V."/>
            <person name="Basaglia M."/>
            <person name="Favaro L."/>
            <person name="Casella S."/>
            <person name="Squartini A."/>
        </authorList>
    </citation>
    <scope>NUCLEOTIDE SEQUENCE [LARGE SCALE GENOMIC DNA]</scope>
    <source>
        <strain evidence="3 5">HCNT1</strain>
    </source>
</reference>